<evidence type="ECO:0000256" key="1">
    <source>
        <dbReference type="SAM" id="MobiDB-lite"/>
    </source>
</evidence>
<evidence type="ECO:0000256" key="2">
    <source>
        <dbReference type="SAM" id="Phobius"/>
    </source>
</evidence>
<feature type="region of interest" description="Disordered" evidence="1">
    <location>
        <begin position="245"/>
        <end position="278"/>
    </location>
</feature>
<dbReference type="STRING" id="1859473.BG261_09585"/>
<keyword evidence="6" id="KW-1185">Reference proteome</keyword>
<keyword evidence="2" id="KW-0812">Transmembrane</keyword>
<evidence type="ECO:0000313" key="5">
    <source>
        <dbReference type="EMBL" id="OFI49887.1"/>
    </source>
</evidence>
<evidence type="ECO:0000256" key="3">
    <source>
        <dbReference type="SAM" id="SignalP"/>
    </source>
</evidence>
<sequence length="278" mass="31147">MMKKIILTFLLFVGALFIFANPVFAYETFSTRVDDKANLFTPEQKTQLEEKIKEVEETSKSAIAIVTITENDRGSSRTYADYYILDNLGKDKNAAIFLIDMERRNLWISTSGIMIDFLSDKRIDNIINQAYPLATDQNYYSGAQIFLNDTEQYVKDGIEKGHFRIDEETGEVTRTKVKTPVSTTIFGSIVASLAATFGVIFTTRSRYKVKKVPYKYDWQNNYKLKLNTSNDSLINTFVTTRRIHRDNSNNFTGGGSSGGGSTTHTTGGGTFGGGGHSF</sequence>
<feature type="domain" description="TPM" evidence="4">
    <location>
        <begin position="33"/>
        <end position="151"/>
    </location>
</feature>
<evidence type="ECO:0000259" key="4">
    <source>
        <dbReference type="Pfam" id="PF04536"/>
    </source>
</evidence>
<gene>
    <name evidence="5" type="ORF">BG261_09585</name>
</gene>
<keyword evidence="2" id="KW-0472">Membrane</keyword>
<name>A0A1E8GNY1_9LACT</name>
<protein>
    <recommendedName>
        <fullName evidence="4">TPM domain-containing protein</fullName>
    </recommendedName>
</protein>
<evidence type="ECO:0000313" key="6">
    <source>
        <dbReference type="Proteomes" id="UP000178622"/>
    </source>
</evidence>
<organism evidence="5 6">
    <name type="scientific">Floricoccus tropicus</name>
    <dbReference type="NCBI Taxonomy" id="1859473"/>
    <lineage>
        <taxon>Bacteria</taxon>
        <taxon>Bacillati</taxon>
        <taxon>Bacillota</taxon>
        <taxon>Bacilli</taxon>
        <taxon>Lactobacillales</taxon>
        <taxon>Streptococcaceae</taxon>
        <taxon>Floricoccus</taxon>
    </lineage>
</organism>
<feature type="signal peptide" evidence="3">
    <location>
        <begin position="1"/>
        <end position="25"/>
    </location>
</feature>
<feature type="compositionally biased region" description="Gly residues" evidence="1">
    <location>
        <begin position="252"/>
        <end position="278"/>
    </location>
</feature>
<dbReference type="EMBL" id="MKIR01000004">
    <property type="protein sequence ID" value="OFI49887.1"/>
    <property type="molecule type" value="Genomic_DNA"/>
</dbReference>
<dbReference type="Gene3D" id="3.10.310.50">
    <property type="match status" value="1"/>
</dbReference>
<comment type="caution">
    <text evidence="5">The sequence shown here is derived from an EMBL/GenBank/DDBJ whole genome shotgun (WGS) entry which is preliminary data.</text>
</comment>
<reference evidence="6" key="1">
    <citation type="submission" date="2016-09" db="EMBL/GenBank/DDBJ databases">
        <title>Draft genome sequence of a novel species of the family Streptococcaceae isolated from flowers.</title>
        <authorList>
            <person name="Chuah L.-O."/>
            <person name="Yap K.-P."/>
            <person name="Thong K.L."/>
            <person name="Liong M.T."/>
            <person name="Ahmad R."/>
            <person name="Rusul G."/>
        </authorList>
    </citation>
    <scope>NUCLEOTIDE SEQUENCE [LARGE SCALE GENOMIC DNA]</scope>
    <source>
        <strain evidence="6">DF1</strain>
    </source>
</reference>
<proteinExistence type="predicted"/>
<keyword evidence="3" id="KW-0732">Signal</keyword>
<feature type="chain" id="PRO_5009450702" description="TPM domain-containing protein" evidence="3">
    <location>
        <begin position="26"/>
        <end position="278"/>
    </location>
</feature>
<dbReference type="Pfam" id="PF04536">
    <property type="entry name" value="TPM_phosphatase"/>
    <property type="match status" value="1"/>
</dbReference>
<accession>A0A1E8GNY1</accession>
<dbReference type="Proteomes" id="UP000178622">
    <property type="component" value="Unassembled WGS sequence"/>
</dbReference>
<feature type="transmembrane region" description="Helical" evidence="2">
    <location>
        <begin position="181"/>
        <end position="201"/>
    </location>
</feature>
<keyword evidence="2" id="KW-1133">Transmembrane helix</keyword>
<dbReference type="InterPro" id="IPR007621">
    <property type="entry name" value="TPM_dom"/>
</dbReference>
<dbReference type="AlphaFoldDB" id="A0A1E8GNY1"/>